<comment type="subcellular location">
    <subcellularLocation>
        <location evidence="1">Membrane</location>
        <topology evidence="1">Multi-pass membrane protein</topology>
    </subcellularLocation>
</comment>
<keyword evidence="3 8" id="KW-0812">Transmembrane</keyword>
<evidence type="ECO:0000256" key="1">
    <source>
        <dbReference type="ARBA" id="ARBA00004141"/>
    </source>
</evidence>
<dbReference type="PROSITE" id="PS50005">
    <property type="entry name" value="TPR"/>
    <property type="match status" value="1"/>
</dbReference>
<evidence type="ECO:0000256" key="7">
    <source>
        <dbReference type="SAM" id="MobiDB-lite"/>
    </source>
</evidence>
<keyword evidence="5 8" id="KW-0472">Membrane</keyword>
<organism evidence="9 10">
    <name type="scientific">Volvox africanus</name>
    <dbReference type="NCBI Taxonomy" id="51714"/>
    <lineage>
        <taxon>Eukaryota</taxon>
        <taxon>Viridiplantae</taxon>
        <taxon>Chlorophyta</taxon>
        <taxon>core chlorophytes</taxon>
        <taxon>Chlorophyceae</taxon>
        <taxon>CS clade</taxon>
        <taxon>Chlamydomonadales</taxon>
        <taxon>Volvocaceae</taxon>
        <taxon>Volvox</taxon>
    </lineage>
</organism>
<keyword evidence="6" id="KW-0802">TPR repeat</keyword>
<evidence type="ECO:0000256" key="5">
    <source>
        <dbReference type="ARBA" id="ARBA00023136"/>
    </source>
</evidence>
<dbReference type="Proteomes" id="UP001165090">
    <property type="component" value="Unassembled WGS sequence"/>
</dbReference>
<dbReference type="SUPFAM" id="SSF48452">
    <property type="entry name" value="TPR-like"/>
    <property type="match status" value="1"/>
</dbReference>
<dbReference type="InterPro" id="IPR019734">
    <property type="entry name" value="TPR_rpt"/>
</dbReference>
<evidence type="ECO:0000313" key="9">
    <source>
        <dbReference type="EMBL" id="GLI67774.1"/>
    </source>
</evidence>
<feature type="transmembrane region" description="Helical" evidence="8">
    <location>
        <begin position="311"/>
        <end position="334"/>
    </location>
</feature>
<protein>
    <submittedName>
        <fullName evidence="9">Uncharacterized protein</fullName>
    </submittedName>
</protein>
<evidence type="ECO:0000256" key="2">
    <source>
        <dbReference type="ARBA" id="ARBA00010583"/>
    </source>
</evidence>
<dbReference type="EMBL" id="BSDZ01000078">
    <property type="protein sequence ID" value="GLI67774.1"/>
    <property type="molecule type" value="Genomic_DNA"/>
</dbReference>
<dbReference type="Gene3D" id="1.25.40.10">
    <property type="entry name" value="Tetratricopeptide repeat domain"/>
    <property type="match status" value="1"/>
</dbReference>
<dbReference type="PANTHER" id="PTHR12428">
    <property type="entry name" value="OXA1"/>
    <property type="match status" value="1"/>
</dbReference>
<dbReference type="PANTHER" id="PTHR12428:SF65">
    <property type="entry name" value="CYTOCHROME C OXIDASE ASSEMBLY PROTEIN COX18, MITOCHONDRIAL"/>
    <property type="match status" value="1"/>
</dbReference>
<dbReference type="SMART" id="SM00028">
    <property type="entry name" value="TPR"/>
    <property type="match status" value="4"/>
</dbReference>
<evidence type="ECO:0000256" key="4">
    <source>
        <dbReference type="ARBA" id="ARBA00022989"/>
    </source>
</evidence>
<dbReference type="InterPro" id="IPR001708">
    <property type="entry name" value="YidC/ALB3/OXA1/COX18"/>
</dbReference>
<accession>A0ABQ5SEA5</accession>
<gene>
    <name evidence="9" type="ORF">VaNZ11_012037</name>
</gene>
<proteinExistence type="inferred from homology"/>
<keyword evidence="10" id="KW-1185">Reference proteome</keyword>
<feature type="repeat" description="TPR" evidence="6">
    <location>
        <begin position="544"/>
        <end position="577"/>
    </location>
</feature>
<feature type="transmembrane region" description="Helical" evidence="8">
    <location>
        <begin position="418"/>
        <end position="439"/>
    </location>
</feature>
<feature type="region of interest" description="Disordered" evidence="7">
    <location>
        <begin position="238"/>
        <end position="271"/>
    </location>
</feature>
<feature type="compositionally biased region" description="Low complexity" evidence="7">
    <location>
        <begin position="509"/>
        <end position="520"/>
    </location>
</feature>
<evidence type="ECO:0000256" key="8">
    <source>
        <dbReference type="SAM" id="Phobius"/>
    </source>
</evidence>
<sequence>MRRAIGWLLPGQGTRRPLHHFSPCAPAPGWLLNIVDALSSPASRFHSSALEENLTLTELVRGLATDPGSVSWARDKLAGDPHVATACGTKLGYKGAALHLTTPADIATYSTRLTHLFDFCRPPLLGGTLCPSSLPDLGLSRDPGAPLGAPVTAALCEDDSSSIAYTATEPSMLLMLIQQVANSYELVHTATELPWAASIPLTTLALRLTLLPLSMRQARIIRSNFTLYKEALALTDQQERERQQLGEQPQGQHQQSAADGSSGAAAAASAEAAPSATGNLSSVLQARLHRSHALLANFEMLRRKMDAPHPAWIVVNPLVQIPMFVLVSTTLGMMCRLPWPGLTSEGTLWFPDLTKTAVVMETGEMPLGPAGLLLPLLVYGMTMTSLRLGFGASGLAGKQLLQQPTGKAPFAGVPDTTLSAFLSSLAPMLYLLTTLNLYFKVQMAHGILVHWLGSAGFTLSLQLALRNSALRALFKLNKLPPAAASSSISSIRGEQGSDAAPSMSSLSTSPDAAIPSAASDSGPHPLAVPLPDQLVARVAETSDPNILVIMGAQLSARHQYAGALHCFRKAALLSPSHVRAHYSIGQVFSLTGCWPDAEASYRAAAALSPAGPERGQALYCMATALHSQGKLGEAAAAYVEADANWQGQTVIAYGRANALAAAGRCEEAIAALTEAEKRDEATAGRPFRPALARLRAHLATAAATVEDGGGDTGIRRGTGSTG</sequence>
<comment type="caution">
    <text evidence="9">The sequence shown here is derived from an EMBL/GenBank/DDBJ whole genome shotgun (WGS) entry which is preliminary data.</text>
</comment>
<evidence type="ECO:0000256" key="6">
    <source>
        <dbReference type="PROSITE-ProRule" id="PRU00339"/>
    </source>
</evidence>
<evidence type="ECO:0000313" key="10">
    <source>
        <dbReference type="Proteomes" id="UP001165090"/>
    </source>
</evidence>
<dbReference type="InterPro" id="IPR011990">
    <property type="entry name" value="TPR-like_helical_dom_sf"/>
</dbReference>
<evidence type="ECO:0000256" key="3">
    <source>
        <dbReference type="ARBA" id="ARBA00022692"/>
    </source>
</evidence>
<feature type="compositionally biased region" description="Low complexity" evidence="7">
    <location>
        <begin position="245"/>
        <end position="271"/>
    </location>
</feature>
<feature type="region of interest" description="Disordered" evidence="7">
    <location>
        <begin position="487"/>
        <end position="520"/>
    </location>
</feature>
<reference evidence="9 10" key="1">
    <citation type="journal article" date="2023" name="IScience">
        <title>Expanded male sex-determining region conserved during the evolution of homothallism in the green alga Volvox.</title>
        <authorList>
            <person name="Yamamoto K."/>
            <person name="Matsuzaki R."/>
            <person name="Mahakham W."/>
            <person name="Heman W."/>
            <person name="Sekimoto H."/>
            <person name="Kawachi M."/>
            <person name="Minakuchi Y."/>
            <person name="Toyoda A."/>
            <person name="Nozaki H."/>
        </authorList>
    </citation>
    <scope>NUCLEOTIDE SEQUENCE [LARGE SCALE GENOMIC DNA]</scope>
    <source>
        <strain evidence="9 10">NIES-4468</strain>
    </source>
</reference>
<keyword evidence="4 8" id="KW-1133">Transmembrane helix</keyword>
<name>A0ABQ5SEA5_9CHLO</name>
<comment type="similarity">
    <text evidence="2">Belongs to the OXA1/ALB3/YidC (TC 2.A.9.2) family.</text>
</comment>
<feature type="transmembrane region" description="Helical" evidence="8">
    <location>
        <begin position="445"/>
        <end position="465"/>
    </location>
</feature>